<dbReference type="AlphaFoldDB" id="G9YG72"/>
<protein>
    <submittedName>
        <fullName evidence="9">Radical SAM domain protein</fullName>
    </submittedName>
</protein>
<dbReference type="InterPro" id="IPR016431">
    <property type="entry name" value="Pyrv-formate_lyase-activ_prd"/>
</dbReference>
<dbReference type="PATRIC" id="fig|861450.3.peg.610"/>
<evidence type="ECO:0000256" key="1">
    <source>
        <dbReference type="ARBA" id="ARBA00009777"/>
    </source>
</evidence>
<feature type="binding site" evidence="8">
    <location>
        <position position="64"/>
    </location>
    <ligand>
        <name>[4Fe-4S] cluster</name>
        <dbReference type="ChEBI" id="CHEBI:49883"/>
        <note>4Fe-4S-S-AdoMet</note>
    </ligand>
</feature>
<evidence type="ECO:0000313" key="9">
    <source>
        <dbReference type="EMBL" id="EHM42385.1"/>
    </source>
</evidence>
<evidence type="ECO:0000256" key="5">
    <source>
        <dbReference type="ARBA" id="ARBA00023002"/>
    </source>
</evidence>
<dbReference type="InterPro" id="IPR040085">
    <property type="entry name" value="MJ0674-like"/>
</dbReference>
<comment type="similarity">
    <text evidence="1">Belongs to the organic radical-activating enzymes family.</text>
</comment>
<keyword evidence="7 8" id="KW-0411">Iron-sulfur</keyword>
<feature type="binding site" evidence="8">
    <location>
        <position position="67"/>
    </location>
    <ligand>
        <name>[4Fe-4S] cluster</name>
        <dbReference type="ChEBI" id="CHEBI:49883"/>
        <note>4Fe-4S-S-AdoMet</note>
    </ligand>
</feature>
<dbReference type="InterPro" id="IPR058240">
    <property type="entry name" value="rSAM_sf"/>
</dbReference>
<evidence type="ECO:0000313" key="10">
    <source>
        <dbReference type="Proteomes" id="UP000005481"/>
    </source>
</evidence>
<dbReference type="PROSITE" id="PS01087">
    <property type="entry name" value="RADICAL_ACTIVATING"/>
    <property type="match status" value="1"/>
</dbReference>
<proteinExistence type="inferred from homology"/>
<keyword evidence="6 8" id="KW-0408">Iron</keyword>
<gene>
    <name evidence="9" type="ORF">HMPREF0080_00636</name>
</gene>
<accession>G9YG72</accession>
<keyword evidence="2" id="KW-0004">4Fe-4S</keyword>
<dbReference type="PIRSF" id="PIRSF004869">
    <property type="entry name" value="PflX_prd"/>
    <property type="match status" value="1"/>
</dbReference>
<dbReference type="InterPro" id="IPR007197">
    <property type="entry name" value="rSAM"/>
</dbReference>
<feature type="binding site" evidence="8">
    <location>
        <position position="60"/>
    </location>
    <ligand>
        <name>[4Fe-4S] cluster</name>
        <dbReference type="ChEBI" id="CHEBI:49883"/>
        <note>4Fe-4S-S-AdoMet</note>
    </ligand>
</feature>
<keyword evidence="5" id="KW-0560">Oxidoreductase</keyword>
<dbReference type="GO" id="GO:0046872">
    <property type="term" value="F:metal ion binding"/>
    <property type="evidence" value="ECO:0007669"/>
    <property type="project" value="UniProtKB-KW"/>
</dbReference>
<organism evidence="9 10">
    <name type="scientific">Anaeroglobus geminatus F0357</name>
    <dbReference type="NCBI Taxonomy" id="861450"/>
    <lineage>
        <taxon>Bacteria</taxon>
        <taxon>Bacillati</taxon>
        <taxon>Bacillota</taxon>
        <taxon>Negativicutes</taxon>
        <taxon>Veillonellales</taxon>
        <taxon>Veillonellaceae</taxon>
        <taxon>Anaeroglobus</taxon>
    </lineage>
</organism>
<comment type="cofactor">
    <cofactor evidence="8">
        <name>[4Fe-4S] cluster</name>
        <dbReference type="ChEBI" id="CHEBI:49883"/>
    </cofactor>
    <text evidence="8">Binds 1 [4Fe-4S] cluster. The cluster is coordinated with 3 cysteines and an exchangeable S-adenosyl-L-methionine.</text>
</comment>
<name>G9YG72_9FIRM</name>
<dbReference type="SUPFAM" id="SSF102114">
    <property type="entry name" value="Radical SAM enzymes"/>
    <property type="match status" value="1"/>
</dbReference>
<dbReference type="SFLD" id="SFLDS00029">
    <property type="entry name" value="Radical_SAM"/>
    <property type="match status" value="1"/>
</dbReference>
<dbReference type="EMBL" id="AGCJ01000019">
    <property type="protein sequence ID" value="EHM42385.1"/>
    <property type="molecule type" value="Genomic_DNA"/>
</dbReference>
<sequence length="298" mass="33564">MTVTRIVIRNAHFYADAKSLKTGYCGKAFQPIVARAALHRWEEPCISGTKGSGTVFFGGCNLRCIFCQNDVISQHECGIAVTVTELKNIYHRLITQGAHNINLVTPSHYIRAVEASLDEKIPVPVIYNCGGYEKPEPLQRLKGKVQIWLPDLKYISSTLSSRYSNVYDYDKVAKKAILTMYDQVGDYEMNDDGILQKGVIIRHLILPNALDNSKRIIDWVENHFSEGQVLFSLMRQYIPCGKTVLYPEINRPLTTAEYDEVESYLFNSTIEDGFVQETGCADDTFIPAFDGTGVKECI</sequence>
<keyword evidence="10" id="KW-1185">Reference proteome</keyword>
<evidence type="ECO:0000256" key="4">
    <source>
        <dbReference type="ARBA" id="ARBA00022723"/>
    </source>
</evidence>
<dbReference type="GO" id="GO:0016491">
    <property type="term" value="F:oxidoreductase activity"/>
    <property type="evidence" value="ECO:0007669"/>
    <property type="project" value="UniProtKB-KW"/>
</dbReference>
<dbReference type="Gene3D" id="3.20.20.70">
    <property type="entry name" value="Aldolase class I"/>
    <property type="match status" value="1"/>
</dbReference>
<evidence type="ECO:0000256" key="7">
    <source>
        <dbReference type="ARBA" id="ARBA00023014"/>
    </source>
</evidence>
<keyword evidence="4 8" id="KW-0479">Metal-binding</keyword>
<dbReference type="GO" id="GO:0051539">
    <property type="term" value="F:4 iron, 4 sulfur cluster binding"/>
    <property type="evidence" value="ECO:0007669"/>
    <property type="project" value="UniProtKB-KW"/>
</dbReference>
<reference evidence="9 10" key="1">
    <citation type="submission" date="2011-08" db="EMBL/GenBank/DDBJ databases">
        <authorList>
            <person name="Weinstock G."/>
            <person name="Sodergren E."/>
            <person name="Clifton S."/>
            <person name="Fulton L."/>
            <person name="Fulton B."/>
            <person name="Courtney L."/>
            <person name="Fronick C."/>
            <person name="Harrison M."/>
            <person name="Strong C."/>
            <person name="Farmer C."/>
            <person name="Delahaunty K."/>
            <person name="Markovic C."/>
            <person name="Hall O."/>
            <person name="Minx P."/>
            <person name="Tomlinson C."/>
            <person name="Mitreva M."/>
            <person name="Hou S."/>
            <person name="Chen J."/>
            <person name="Wollam A."/>
            <person name="Pepin K.H."/>
            <person name="Johnson M."/>
            <person name="Bhonagiri V."/>
            <person name="Zhang X."/>
            <person name="Suruliraj S."/>
            <person name="Warren W."/>
            <person name="Chinwalla A."/>
            <person name="Mardis E.R."/>
            <person name="Wilson R.K."/>
        </authorList>
    </citation>
    <scope>NUCLEOTIDE SEQUENCE [LARGE SCALE GENOMIC DNA]</scope>
    <source>
        <strain evidence="9 10">F0357</strain>
    </source>
</reference>
<keyword evidence="3 8" id="KW-0949">S-adenosyl-L-methionine</keyword>
<dbReference type="Proteomes" id="UP000005481">
    <property type="component" value="Unassembled WGS sequence"/>
</dbReference>
<dbReference type="PANTHER" id="PTHR43075:SF1">
    <property type="entry name" value="FORMATE LYASE ACTIVATING ENZYME, PUTATIVE (AFU_ORTHOLOGUE AFUA_2G15630)-RELATED"/>
    <property type="match status" value="1"/>
</dbReference>
<dbReference type="InterPro" id="IPR013785">
    <property type="entry name" value="Aldolase_TIM"/>
</dbReference>
<evidence type="ECO:0000256" key="6">
    <source>
        <dbReference type="ARBA" id="ARBA00023004"/>
    </source>
</evidence>
<evidence type="ECO:0000256" key="8">
    <source>
        <dbReference type="PIRSR" id="PIRSR004869-50"/>
    </source>
</evidence>
<evidence type="ECO:0000256" key="3">
    <source>
        <dbReference type="ARBA" id="ARBA00022691"/>
    </source>
</evidence>
<dbReference type="PANTHER" id="PTHR43075">
    <property type="entry name" value="FORMATE LYASE ACTIVATING ENZYME, PUTATIVE (AFU_ORTHOLOGUE AFUA_2G15630)-RELATED"/>
    <property type="match status" value="1"/>
</dbReference>
<evidence type="ECO:0000256" key="2">
    <source>
        <dbReference type="ARBA" id="ARBA00022485"/>
    </source>
</evidence>
<dbReference type="STRING" id="861450.HMPREF0080_00636"/>
<comment type="caution">
    <text evidence="9">The sequence shown here is derived from an EMBL/GenBank/DDBJ whole genome shotgun (WGS) entry which is preliminary data.</text>
</comment>
<dbReference type="HOGENOM" id="CLU_062674_0_1_9"/>
<dbReference type="eggNOG" id="COG1313">
    <property type="taxonomic scope" value="Bacteria"/>
</dbReference>
<dbReference type="InterPro" id="IPR001989">
    <property type="entry name" value="Radical_activat_CS"/>
</dbReference>